<dbReference type="SUPFAM" id="SSF48452">
    <property type="entry name" value="TPR-like"/>
    <property type="match status" value="1"/>
</dbReference>
<evidence type="ECO:0000313" key="3">
    <source>
        <dbReference type="Proteomes" id="UP000237608"/>
    </source>
</evidence>
<evidence type="ECO:0008006" key="4">
    <source>
        <dbReference type="Google" id="ProtNLM"/>
    </source>
</evidence>
<feature type="transmembrane region" description="Helical" evidence="1">
    <location>
        <begin position="7"/>
        <end position="35"/>
    </location>
</feature>
<protein>
    <recommendedName>
        <fullName evidence="4">Tetratricopeptide repeat-like domain-containing protein</fullName>
    </recommendedName>
</protein>
<dbReference type="AlphaFoldDB" id="A0A2S7WA02"/>
<comment type="caution">
    <text evidence="2">The sequence shown here is derived from an EMBL/GenBank/DDBJ whole genome shotgun (WGS) entry which is preliminary data.</text>
</comment>
<gene>
    <name evidence="2" type="ORF">BTO13_03735</name>
</gene>
<dbReference type="InterPro" id="IPR011990">
    <property type="entry name" value="TPR-like_helical_dom_sf"/>
</dbReference>
<dbReference type="Proteomes" id="UP000237608">
    <property type="component" value="Unassembled WGS sequence"/>
</dbReference>
<keyword evidence="3" id="KW-1185">Reference proteome</keyword>
<evidence type="ECO:0000313" key="2">
    <source>
        <dbReference type="EMBL" id="PQJ74433.1"/>
    </source>
</evidence>
<organism evidence="2 3">
    <name type="scientific">Polaribacter gangjinensis</name>
    <dbReference type="NCBI Taxonomy" id="574710"/>
    <lineage>
        <taxon>Bacteria</taxon>
        <taxon>Pseudomonadati</taxon>
        <taxon>Bacteroidota</taxon>
        <taxon>Flavobacteriia</taxon>
        <taxon>Flavobacteriales</taxon>
        <taxon>Flavobacteriaceae</taxon>
    </lineage>
</organism>
<reference evidence="2 3" key="1">
    <citation type="submission" date="2016-12" db="EMBL/GenBank/DDBJ databases">
        <title>Trade-off between light-utilization and light-protection in marine flavobacteria.</title>
        <authorList>
            <person name="Kumagai Y."/>
            <person name="Yoshizawa S."/>
            <person name="Kogure K."/>
            <person name="Iwasaki W."/>
        </authorList>
    </citation>
    <scope>NUCLEOTIDE SEQUENCE [LARGE SCALE GENOMIC DNA]</scope>
    <source>
        <strain evidence="2 3">KCTC 22729</strain>
    </source>
</reference>
<name>A0A2S7WA02_9FLAO</name>
<keyword evidence="1" id="KW-0472">Membrane</keyword>
<dbReference type="EMBL" id="MSCL01000001">
    <property type="protein sequence ID" value="PQJ74433.1"/>
    <property type="molecule type" value="Genomic_DNA"/>
</dbReference>
<keyword evidence="1" id="KW-0812">Transmembrane</keyword>
<dbReference type="Gene3D" id="1.25.40.10">
    <property type="entry name" value="Tetratricopeptide repeat domain"/>
    <property type="match status" value="1"/>
</dbReference>
<accession>A0A2S7WA02</accession>
<dbReference type="RefSeq" id="WP_105045582.1">
    <property type="nucleotide sequence ID" value="NZ_CP150662.1"/>
</dbReference>
<proteinExistence type="predicted"/>
<keyword evidence="1" id="KW-1133">Transmembrane helix</keyword>
<evidence type="ECO:0000256" key="1">
    <source>
        <dbReference type="SAM" id="Phobius"/>
    </source>
</evidence>
<dbReference type="OrthoDB" id="9793489at2"/>
<sequence>MKKFSNFISILATISAITTVIAAVGLLGFGIYNLYESNESKEERTEVKRSLFYHNEIAPKIDSLIYTNPQLAIKAIDKLINEYPEIYFLEMQKGIAYYQIDSLNLAIKEFKISMNKSGYEFPTALGYIGKTLVKQKMFDEAIVEFKKAENQNSKYTLDIAETYELKGDVENAIKYYEKRINAIKSVEFYKEQVDLIRKRVEKLIEK</sequence>